<sequence>METSKIDEIKENISNSLNYNNIKNLTGSEYEDFVINFFKELNKYKEQGIKKKDIEAFVNDLYTRELALLDDNDKINEEKFSDLVGEIIGFCPSAFFWEIPLDDYIKKWQNIYFPYYK</sequence>
<evidence type="ECO:0000313" key="1">
    <source>
        <dbReference type="EMBL" id="PQL89461.1"/>
    </source>
</evidence>
<proteinExistence type="predicted"/>
<dbReference type="AlphaFoldDB" id="A0A2S8A4H2"/>
<gene>
    <name evidence="1" type="ORF">C4S77_12530</name>
</gene>
<protein>
    <submittedName>
        <fullName evidence="1">Uncharacterized protein</fullName>
    </submittedName>
</protein>
<dbReference type="EMBL" id="PSZM01000047">
    <property type="protein sequence ID" value="PQL89461.1"/>
    <property type="molecule type" value="Genomic_DNA"/>
</dbReference>
<evidence type="ECO:0000313" key="2">
    <source>
        <dbReference type="Proteomes" id="UP000238042"/>
    </source>
</evidence>
<dbReference type="Proteomes" id="UP000238042">
    <property type="component" value="Unassembled WGS sequence"/>
</dbReference>
<organism evidence="1 2">
    <name type="scientific">Apibacter adventoris</name>
    <dbReference type="NCBI Taxonomy" id="1679466"/>
    <lineage>
        <taxon>Bacteria</taxon>
        <taxon>Pseudomonadati</taxon>
        <taxon>Bacteroidota</taxon>
        <taxon>Flavobacteriia</taxon>
        <taxon>Flavobacteriales</taxon>
        <taxon>Weeksellaceae</taxon>
        <taxon>Apibacter</taxon>
    </lineage>
</organism>
<keyword evidence="2" id="KW-1185">Reference proteome</keyword>
<accession>A0A2S8A4H2</accession>
<name>A0A2S8A4H2_9FLAO</name>
<dbReference type="RefSeq" id="WP_105247843.1">
    <property type="nucleotide sequence ID" value="NZ_PSZM01000047.1"/>
</dbReference>
<comment type="caution">
    <text evidence="1">The sequence shown here is derived from an EMBL/GenBank/DDBJ whole genome shotgun (WGS) entry which is preliminary data.</text>
</comment>
<dbReference type="OrthoDB" id="1261889at2"/>
<reference evidence="1 2" key="1">
    <citation type="submission" date="2018-02" db="EMBL/GenBank/DDBJ databases">
        <title>Genome sequences of Apibacter spp., gut symbionts of Asian honey bees.</title>
        <authorList>
            <person name="Kwong W.K."/>
            <person name="Steele M.I."/>
            <person name="Moran N.A."/>
        </authorList>
    </citation>
    <scope>NUCLEOTIDE SEQUENCE [LARGE SCALE GENOMIC DNA]</scope>
    <source>
        <strain evidence="2">wkB301</strain>
    </source>
</reference>